<accession>A0ABY4H1W8</accession>
<sequence length="103" mass="11459">MSSIPEINPDELQKCLDENTNLTIIDVREDEEVAQGVIPTAKHIPLGNIPEAVSNLDPDKEYVMVCRSGRRSMNASEYLKGNGFEHVKNLEGGMLSWNGELVF</sequence>
<dbReference type="Pfam" id="PF00581">
    <property type="entry name" value="Rhodanese"/>
    <property type="match status" value="1"/>
</dbReference>
<feature type="domain" description="Rhodanese" evidence="1">
    <location>
        <begin position="18"/>
        <end position="103"/>
    </location>
</feature>
<proteinExistence type="predicted"/>
<dbReference type="Gene3D" id="3.40.250.10">
    <property type="entry name" value="Rhodanese-like domain"/>
    <property type="match status" value="1"/>
</dbReference>
<reference evidence="2 3" key="1">
    <citation type="submission" date="2022-04" db="EMBL/GenBank/DDBJ databases">
        <title>Halobacillus sp. isolated from saltern.</title>
        <authorList>
            <person name="Won M."/>
            <person name="Lee C.-M."/>
            <person name="Woen H.-Y."/>
            <person name="Kwon S.-W."/>
        </authorList>
    </citation>
    <scope>NUCLEOTIDE SEQUENCE [LARGE SCALE GENOMIC DNA]</scope>
    <source>
        <strain evidence="2 3">SSTM10-2</strain>
    </source>
</reference>
<dbReference type="CDD" id="cd00158">
    <property type="entry name" value="RHOD"/>
    <property type="match status" value="1"/>
</dbReference>
<dbReference type="RefSeq" id="WP_244753839.1">
    <property type="nucleotide sequence ID" value="NZ_CP095074.1"/>
</dbReference>
<organism evidence="2 3">
    <name type="scientific">Halobacillus shinanisalinarum</name>
    <dbReference type="NCBI Taxonomy" id="2932258"/>
    <lineage>
        <taxon>Bacteria</taxon>
        <taxon>Bacillati</taxon>
        <taxon>Bacillota</taxon>
        <taxon>Bacilli</taxon>
        <taxon>Bacillales</taxon>
        <taxon>Bacillaceae</taxon>
        <taxon>Halobacillus</taxon>
    </lineage>
</organism>
<evidence type="ECO:0000259" key="1">
    <source>
        <dbReference type="PROSITE" id="PS50206"/>
    </source>
</evidence>
<gene>
    <name evidence="2" type="ORF">MUO14_04295</name>
</gene>
<keyword evidence="3" id="KW-1185">Reference proteome</keyword>
<dbReference type="PROSITE" id="PS50206">
    <property type="entry name" value="RHODANESE_3"/>
    <property type="match status" value="1"/>
</dbReference>
<dbReference type="InterPro" id="IPR036873">
    <property type="entry name" value="Rhodanese-like_dom_sf"/>
</dbReference>
<evidence type="ECO:0000313" key="2">
    <source>
        <dbReference type="EMBL" id="UOQ94191.1"/>
    </source>
</evidence>
<protein>
    <submittedName>
        <fullName evidence="2">Rhodanese-like domain-containing protein</fullName>
    </submittedName>
</protein>
<evidence type="ECO:0000313" key="3">
    <source>
        <dbReference type="Proteomes" id="UP000831880"/>
    </source>
</evidence>
<dbReference type="PANTHER" id="PTHR43031">
    <property type="entry name" value="FAD-DEPENDENT OXIDOREDUCTASE"/>
    <property type="match status" value="1"/>
</dbReference>
<dbReference type="SMART" id="SM00450">
    <property type="entry name" value="RHOD"/>
    <property type="match status" value="1"/>
</dbReference>
<dbReference type="InterPro" id="IPR001763">
    <property type="entry name" value="Rhodanese-like_dom"/>
</dbReference>
<dbReference type="PANTHER" id="PTHR43031:SF17">
    <property type="entry name" value="SULFURTRANSFERASE YTWF-RELATED"/>
    <property type="match status" value="1"/>
</dbReference>
<dbReference type="SUPFAM" id="SSF52821">
    <property type="entry name" value="Rhodanese/Cell cycle control phosphatase"/>
    <property type="match status" value="1"/>
</dbReference>
<dbReference type="Proteomes" id="UP000831880">
    <property type="component" value="Chromosome"/>
</dbReference>
<name>A0ABY4H1W8_9BACI</name>
<dbReference type="InterPro" id="IPR050229">
    <property type="entry name" value="GlpE_sulfurtransferase"/>
</dbReference>
<dbReference type="EMBL" id="CP095074">
    <property type="protein sequence ID" value="UOQ94191.1"/>
    <property type="molecule type" value="Genomic_DNA"/>
</dbReference>